<gene>
    <name evidence="1" type="ORF">MCOR_2142</name>
</gene>
<evidence type="ECO:0000313" key="1">
    <source>
        <dbReference type="EMBL" id="CAC5359138.1"/>
    </source>
</evidence>
<sequence length="150" mass="16639">MRGIAERVLDECKEQSLHVPLIAFDGQWHTIAFRSVVEEPLTRLQIHKDVSKSSEKTPTANTCIIKEFSGLNKTPTWKKEDVIVATNTKEMLPSTYSGFEIEKLAVKKISKPDGDEGSAETVSLEEVVPDSVLSTDPFNGSADDEDDILF</sequence>
<evidence type="ECO:0000313" key="2">
    <source>
        <dbReference type="Proteomes" id="UP000507470"/>
    </source>
</evidence>
<name>A0A6J7ZZ39_MYTCO</name>
<dbReference type="EMBL" id="CACVKT020000425">
    <property type="protein sequence ID" value="CAC5359138.1"/>
    <property type="molecule type" value="Genomic_DNA"/>
</dbReference>
<keyword evidence="2" id="KW-1185">Reference proteome</keyword>
<dbReference type="Proteomes" id="UP000507470">
    <property type="component" value="Unassembled WGS sequence"/>
</dbReference>
<proteinExistence type="predicted"/>
<organism evidence="1 2">
    <name type="scientific">Mytilus coruscus</name>
    <name type="common">Sea mussel</name>
    <dbReference type="NCBI Taxonomy" id="42192"/>
    <lineage>
        <taxon>Eukaryota</taxon>
        <taxon>Metazoa</taxon>
        <taxon>Spiralia</taxon>
        <taxon>Lophotrochozoa</taxon>
        <taxon>Mollusca</taxon>
        <taxon>Bivalvia</taxon>
        <taxon>Autobranchia</taxon>
        <taxon>Pteriomorphia</taxon>
        <taxon>Mytilida</taxon>
        <taxon>Mytiloidea</taxon>
        <taxon>Mytilidae</taxon>
        <taxon>Mytilinae</taxon>
        <taxon>Mytilus</taxon>
    </lineage>
</organism>
<accession>A0A6J7ZZ39</accession>
<dbReference type="AlphaFoldDB" id="A0A6J7ZZ39"/>
<protein>
    <submittedName>
        <fullName evidence="1">Uncharacterized protein</fullName>
    </submittedName>
</protein>
<reference evidence="1 2" key="1">
    <citation type="submission" date="2020-06" db="EMBL/GenBank/DDBJ databases">
        <authorList>
            <person name="Li R."/>
            <person name="Bekaert M."/>
        </authorList>
    </citation>
    <scope>NUCLEOTIDE SEQUENCE [LARGE SCALE GENOMIC DNA]</scope>
    <source>
        <strain evidence="2">wild</strain>
    </source>
</reference>